<dbReference type="InterPro" id="IPR051814">
    <property type="entry name" value="NAD(P)H-dep_FMN_reductase"/>
</dbReference>
<evidence type="ECO:0000256" key="4">
    <source>
        <dbReference type="ARBA" id="ARBA00023002"/>
    </source>
</evidence>
<organism evidence="6 7">
    <name type="scientific">Methylocaldum szegediense</name>
    <dbReference type="NCBI Taxonomy" id="73780"/>
    <lineage>
        <taxon>Bacteria</taxon>
        <taxon>Pseudomonadati</taxon>
        <taxon>Pseudomonadota</taxon>
        <taxon>Gammaproteobacteria</taxon>
        <taxon>Methylococcales</taxon>
        <taxon>Methylococcaceae</taxon>
        <taxon>Methylocaldum</taxon>
    </lineage>
</organism>
<evidence type="ECO:0000259" key="5">
    <source>
        <dbReference type="Pfam" id="PF03358"/>
    </source>
</evidence>
<name>A0ABM9I9J7_9GAMM</name>
<dbReference type="SUPFAM" id="SSF52218">
    <property type="entry name" value="Flavoproteins"/>
    <property type="match status" value="1"/>
</dbReference>
<dbReference type="Pfam" id="PF03358">
    <property type="entry name" value="FMN_red"/>
    <property type="match status" value="1"/>
</dbReference>
<evidence type="ECO:0000313" key="6">
    <source>
        <dbReference type="EMBL" id="CAI8975428.1"/>
    </source>
</evidence>
<keyword evidence="3" id="KW-0288">FMN</keyword>
<dbReference type="NCBIfam" id="TIGR03566">
    <property type="entry name" value="FMN_reduc_MsuE"/>
    <property type="match status" value="1"/>
</dbReference>
<feature type="domain" description="NADPH-dependent FMN reductase-like" evidence="5">
    <location>
        <begin position="5"/>
        <end position="149"/>
    </location>
</feature>
<gene>
    <name evidence="6" type="primary">sfnE</name>
    <name evidence="6" type="ORF">MSZNOR_4990</name>
</gene>
<sequence length="188" mass="19971">MGKLNLVVVSGNLGSPSKTLALAEQIVDAIGRLTPIETNIHQLAELAPAIGPARHPGELGEAGKTALRAIETANILVAATPVYKGSYTGLFKHLFDFLDPKALNETPVILAATGGGEKHALIIEHQLRPLFGFFGAYTVPSGIYATERDFDGTRFSDPIVLERIETAARQAVHAAQALAARQRQARAA</sequence>
<dbReference type="GO" id="GO:0052874">
    <property type="term" value="F:FMN reductase (NADH) activity"/>
    <property type="evidence" value="ECO:0007669"/>
    <property type="project" value="UniProtKB-EC"/>
</dbReference>
<evidence type="ECO:0000256" key="3">
    <source>
        <dbReference type="ARBA" id="ARBA00022643"/>
    </source>
</evidence>
<evidence type="ECO:0000313" key="7">
    <source>
        <dbReference type="Proteomes" id="UP001162030"/>
    </source>
</evidence>
<dbReference type="RefSeq" id="WP_026608802.1">
    <property type="nucleotide sequence ID" value="NZ_OX458333.1"/>
</dbReference>
<accession>A0ABM9I9J7</accession>
<keyword evidence="7" id="KW-1185">Reference proteome</keyword>
<evidence type="ECO:0000256" key="2">
    <source>
        <dbReference type="ARBA" id="ARBA00022630"/>
    </source>
</evidence>
<evidence type="ECO:0000256" key="1">
    <source>
        <dbReference type="ARBA" id="ARBA00005990"/>
    </source>
</evidence>
<dbReference type="InterPro" id="IPR005025">
    <property type="entry name" value="FMN_Rdtase-like_dom"/>
</dbReference>
<reference evidence="6 7" key="1">
    <citation type="submission" date="2023-03" db="EMBL/GenBank/DDBJ databases">
        <authorList>
            <person name="Pearce D."/>
        </authorList>
    </citation>
    <scope>NUCLEOTIDE SEQUENCE [LARGE SCALE GENOMIC DNA]</scope>
    <source>
        <strain evidence="6">Msz</strain>
    </source>
</reference>
<dbReference type="InterPro" id="IPR019912">
    <property type="entry name" value="FMN_Rdtase_MsuE-like"/>
</dbReference>
<dbReference type="EMBL" id="OX458333">
    <property type="protein sequence ID" value="CAI8975428.1"/>
    <property type="molecule type" value="Genomic_DNA"/>
</dbReference>
<dbReference type="PANTHER" id="PTHR43408">
    <property type="entry name" value="FMN REDUCTASE (NADPH)"/>
    <property type="match status" value="1"/>
</dbReference>
<dbReference type="Proteomes" id="UP001162030">
    <property type="component" value="Chromosome"/>
</dbReference>
<protein>
    <submittedName>
        <fullName evidence="6">NADH-dependent FMN reductase SfnE</fullName>
        <ecNumber evidence="6">1.5.1.42</ecNumber>
    </submittedName>
</protein>
<keyword evidence="4 6" id="KW-0560">Oxidoreductase</keyword>
<dbReference type="InterPro" id="IPR029039">
    <property type="entry name" value="Flavoprotein-like_sf"/>
</dbReference>
<comment type="similarity">
    <text evidence="1">Belongs to the SsuE family.</text>
</comment>
<dbReference type="PANTHER" id="PTHR43408:SF2">
    <property type="entry name" value="FMN REDUCTASE (NADPH)"/>
    <property type="match status" value="1"/>
</dbReference>
<proteinExistence type="inferred from homology"/>
<keyword evidence="2" id="KW-0285">Flavoprotein</keyword>
<dbReference type="EC" id="1.5.1.42" evidence="6"/>
<dbReference type="Gene3D" id="3.40.50.360">
    <property type="match status" value="1"/>
</dbReference>